<protein>
    <recommendedName>
        <fullName evidence="2">Toxin VasX N-terminal region domain-containing protein</fullName>
    </recommendedName>
</protein>
<evidence type="ECO:0000313" key="3">
    <source>
        <dbReference type="EMBL" id="VVQ06627.1"/>
    </source>
</evidence>
<name>A0A5E7U5L6_PSEFL</name>
<evidence type="ECO:0000259" key="2">
    <source>
        <dbReference type="Pfam" id="PF20249"/>
    </source>
</evidence>
<proteinExistence type="predicted"/>
<dbReference type="RefSeq" id="WP_150673069.1">
    <property type="nucleotide sequence ID" value="NZ_CABVJE010000013.1"/>
</dbReference>
<gene>
    <name evidence="3" type="ORF">PS938_03056</name>
</gene>
<dbReference type="AlphaFoldDB" id="A0A5E7U5L6"/>
<accession>A0A5E7U5L6</accession>
<keyword evidence="1" id="KW-0472">Membrane</keyword>
<feature type="transmembrane region" description="Helical" evidence="1">
    <location>
        <begin position="847"/>
        <end position="866"/>
    </location>
</feature>
<keyword evidence="1" id="KW-1133">Transmembrane helix</keyword>
<feature type="domain" description="Toxin VasX N-terminal region" evidence="2">
    <location>
        <begin position="21"/>
        <end position="159"/>
    </location>
</feature>
<dbReference type="OrthoDB" id="7006603at2"/>
<dbReference type="CDD" id="cd20707">
    <property type="entry name" value="MIX_III"/>
    <property type="match status" value="1"/>
</dbReference>
<dbReference type="InterPro" id="IPR046864">
    <property type="entry name" value="VasX_N"/>
</dbReference>
<organism evidence="3 4">
    <name type="scientific">Pseudomonas fluorescens</name>
    <dbReference type="NCBI Taxonomy" id="294"/>
    <lineage>
        <taxon>Bacteria</taxon>
        <taxon>Pseudomonadati</taxon>
        <taxon>Pseudomonadota</taxon>
        <taxon>Gammaproteobacteria</taxon>
        <taxon>Pseudomonadales</taxon>
        <taxon>Pseudomonadaceae</taxon>
        <taxon>Pseudomonas</taxon>
    </lineage>
</organism>
<keyword evidence="1" id="KW-0812">Transmembrane</keyword>
<dbReference type="EMBL" id="CABVJE010000013">
    <property type="protein sequence ID" value="VVQ06627.1"/>
    <property type="molecule type" value="Genomic_DNA"/>
</dbReference>
<sequence>MTLSSQLGNAVAETCLPMDQCNACTRQGLPILPLRHAVVPRSEEDSSALSDTKMGLRILRAGYLYVLLDMRVWQAYQVTPDGYLRQFNPDAPPAANETLLCDACTSANHDAPASFLNIDTQKYTQAWLAFASDPWPRSVLDAYKDNIAPERFRKLDLRTARDNPDRIEDALVMTAANPRVNQEVHEYQRQQAVGDLDKVHGFHSRVTRVRILKDFLRNTVDQQALSQGVLALVLDDTVGLVQQYNYLRNGWIEARQRYIEEPMRAYKHQTSDLLIAIRNMHPIWAEQQTASFEPMTGDGPPTFGNPDVERQRVIQQKIRDYDASLEKRYSEADRASFEKNDHRELENYQHYIDWCAKLYAELCRSTQFKRIEQYDYDGADFTSGLAYSQTMTLCLRGGVSEAPPLTDERLDGQAPSPDNGPTALLWVEWLKDPKSPVYRAVLMRDKSLLAGLLPSFSTTSEIDWNDSEKLYSAVTKALTSEESSRYVQPYLQAGMAQLLGALNAASARLQPILGPGVACAVSRLNSASQLLYNGIHLTELKIQIKLSEYYALQCEQLRNLQSRASEAIRRSAKGIKATMGEVNHEAQKVHRKVAPLIRTGLLSLAVLDPKVANQLITISVWVEGEVDKLRQDLMRKAEPGVDRVGSSAHHLLQEITVGVGSLDPKARATLRGLLVSAEGAANLVRTGFTGLRGVAGSGQLLLALGGFYLLNDSMKKNFEEVERVLGDKAPEAKLALYGATLGVLAGGVEVVGIALEAGAGRIQQIGGLSTRAAASANASFRAGQMLARTGAVIGAVTGLFDATQAGMAASRTWKQGDKSAAVGYVSSAGLFIAAAGAGILAASVTSLALMGPLGIAIVLGIAAYSLQRWAQRQESTPLERWARRSVFGYADETPKVHWNQPEHAPVAIAELNAATFGVEADVRFRLRLIAGQSHHRGGSTGGAGSIAQEARLEFRLVLPCFHPEHSDYQWTLRLLREGDNPAKGEAGEVAASGNLIAPLAPSTVIDDATPTRKIDYHVEPGTPIVSTRSAALPNKSALQVLDISGALVLKPQKPRQRIEGAILSLTYWPDRSVSEGYAALTLTTYSNL</sequence>
<reference evidence="3 4" key="1">
    <citation type="submission" date="2019-09" db="EMBL/GenBank/DDBJ databases">
        <authorList>
            <person name="Chandra G."/>
            <person name="Truman W A."/>
        </authorList>
    </citation>
    <scope>NUCLEOTIDE SEQUENCE [LARGE SCALE GENOMIC DNA]</scope>
    <source>
        <strain evidence="3">PS938</strain>
    </source>
</reference>
<evidence type="ECO:0000256" key="1">
    <source>
        <dbReference type="SAM" id="Phobius"/>
    </source>
</evidence>
<evidence type="ECO:0000313" key="4">
    <source>
        <dbReference type="Proteomes" id="UP000327191"/>
    </source>
</evidence>
<feature type="transmembrane region" description="Helical" evidence="1">
    <location>
        <begin position="821"/>
        <end position="841"/>
    </location>
</feature>
<dbReference type="Pfam" id="PF20249">
    <property type="entry name" value="VasX_N"/>
    <property type="match status" value="1"/>
</dbReference>
<dbReference type="InterPro" id="IPR048126">
    <property type="entry name" value="Toxin_VasX"/>
</dbReference>
<feature type="transmembrane region" description="Helical" evidence="1">
    <location>
        <begin position="690"/>
        <end position="710"/>
    </location>
</feature>
<dbReference type="Proteomes" id="UP000327191">
    <property type="component" value="Unassembled WGS sequence"/>
</dbReference>
<dbReference type="NCBIfam" id="NF041559">
    <property type="entry name" value="BTH_I2691_fam"/>
    <property type="match status" value="1"/>
</dbReference>